<dbReference type="AlphaFoldDB" id="A0A345HE82"/>
<dbReference type="OrthoDB" id="6384283at2"/>
<evidence type="ECO:0000313" key="3">
    <source>
        <dbReference type="Proteomes" id="UP000253951"/>
    </source>
</evidence>
<keyword evidence="3" id="KW-1185">Reference proteome</keyword>
<proteinExistence type="predicted"/>
<feature type="transmembrane region" description="Helical" evidence="1">
    <location>
        <begin position="146"/>
        <end position="167"/>
    </location>
</feature>
<feature type="transmembrane region" description="Helical" evidence="1">
    <location>
        <begin position="74"/>
        <end position="97"/>
    </location>
</feature>
<feature type="transmembrane region" description="Helical" evidence="1">
    <location>
        <begin position="5"/>
        <end position="25"/>
    </location>
</feature>
<sequence length="177" mass="19774">MKKNVWTFGVIAGFISIIGFVISTIYPDAIDMEKGMIYGFASMILAFSLIFVAIKNYRDKYNEGIVSFGKAFQIGLYISLIASTIYVGVWLIEYYFILDNFWGKYAEMHQAGLVAKGLSPEEIAQEMVTVQGYKELYDNNPLLAGLYTYIEILPVGILIALIAAAILKRKTKAPQIA</sequence>
<dbReference type="Proteomes" id="UP000253951">
    <property type="component" value="Chromosome"/>
</dbReference>
<accession>A0A345HE82</accession>
<organism evidence="2 3">
    <name type="scientific">Flavobacterium arcticum</name>
    <dbReference type="NCBI Taxonomy" id="1784713"/>
    <lineage>
        <taxon>Bacteria</taxon>
        <taxon>Pseudomonadati</taxon>
        <taxon>Bacteroidota</taxon>
        <taxon>Flavobacteriia</taxon>
        <taxon>Flavobacteriales</taxon>
        <taxon>Flavobacteriaceae</taxon>
        <taxon>Flavobacterium</taxon>
    </lineage>
</organism>
<name>A0A345HE82_9FLAO</name>
<dbReference type="EMBL" id="CP031188">
    <property type="protein sequence ID" value="AXG74892.1"/>
    <property type="molecule type" value="Genomic_DNA"/>
</dbReference>
<dbReference type="InterPro" id="IPR025250">
    <property type="entry name" value="DUF4199"/>
</dbReference>
<gene>
    <name evidence="2" type="ORF">DVK85_11905</name>
</gene>
<feature type="transmembrane region" description="Helical" evidence="1">
    <location>
        <begin position="37"/>
        <end position="54"/>
    </location>
</feature>
<keyword evidence="1" id="KW-0812">Transmembrane</keyword>
<keyword evidence="1" id="KW-1133">Transmembrane helix</keyword>
<keyword evidence="1" id="KW-0472">Membrane</keyword>
<dbReference type="KEGG" id="fat:DVK85_11905"/>
<reference evidence="2 3" key="1">
    <citation type="submission" date="2018-07" db="EMBL/GenBank/DDBJ databases">
        <title>Complete genome sequence of Flavobacterium arcticum type strain SM1502T.</title>
        <authorList>
            <person name="Li Y."/>
            <person name="Li D.-D."/>
        </authorList>
    </citation>
    <scope>NUCLEOTIDE SEQUENCE [LARGE SCALE GENOMIC DNA]</scope>
    <source>
        <strain evidence="2 3">SM1502</strain>
    </source>
</reference>
<evidence type="ECO:0000313" key="2">
    <source>
        <dbReference type="EMBL" id="AXG74892.1"/>
    </source>
</evidence>
<dbReference type="RefSeq" id="WP_114678650.1">
    <property type="nucleotide sequence ID" value="NZ_CP031188.1"/>
</dbReference>
<evidence type="ECO:0000256" key="1">
    <source>
        <dbReference type="SAM" id="Phobius"/>
    </source>
</evidence>
<protein>
    <submittedName>
        <fullName evidence="2">DUF4199 domain-containing protein</fullName>
    </submittedName>
</protein>
<dbReference type="Pfam" id="PF13858">
    <property type="entry name" value="DUF4199"/>
    <property type="match status" value="1"/>
</dbReference>